<dbReference type="OrthoDB" id="9802773at2"/>
<gene>
    <name evidence="2" type="ORF">CHL78_005885</name>
</gene>
<accession>A0A371J6Y5</accession>
<evidence type="ECO:0000256" key="1">
    <source>
        <dbReference type="SAM" id="Coils"/>
    </source>
</evidence>
<sequence length="236" mass="28151">MKEVLHKIFKDNSFEMQSFECGDYYSSKVKSENYIVYFIDNLTNVNIDEILDNKIDSIAVENINKEMKKNTSVIFVTRTNGSELNNTEKKLIFKIEEDPYFYKKYVLWYTDEELKNINLYLDDMTKFLMNRELFQSMKNILEFDIAKIQSEEKNKVYSYMLLCRMFIKLPFLSLKSVYNKSDSNELQNFEKKIADILEKNIELVQEFDNDGTISDIQLSNEDIKIYLEKVEKDLKC</sequence>
<evidence type="ECO:0000313" key="3">
    <source>
        <dbReference type="Proteomes" id="UP000215694"/>
    </source>
</evidence>
<dbReference type="Proteomes" id="UP000215694">
    <property type="component" value="Unassembled WGS sequence"/>
</dbReference>
<keyword evidence="1" id="KW-0175">Coiled coil</keyword>
<organism evidence="2 3">
    <name type="scientific">Romboutsia weinsteinii</name>
    <dbReference type="NCBI Taxonomy" id="2020949"/>
    <lineage>
        <taxon>Bacteria</taxon>
        <taxon>Bacillati</taxon>
        <taxon>Bacillota</taxon>
        <taxon>Clostridia</taxon>
        <taxon>Peptostreptococcales</taxon>
        <taxon>Peptostreptococcaceae</taxon>
        <taxon>Romboutsia</taxon>
    </lineage>
</organism>
<reference evidence="2 3" key="1">
    <citation type="journal article" date="2017" name="Genome Announc.">
        <title>Draft Genome Sequence of Romboutsia weinsteinii sp. nov. Strain CCRI-19649(T) Isolated from Surface Water.</title>
        <authorList>
            <person name="Maheux A.F."/>
            <person name="Boudreau D.K."/>
            <person name="Berube E."/>
            <person name="Boissinot M."/>
            <person name="Cantin P."/>
            <person name="Raymond F."/>
            <person name="Corbeil J."/>
            <person name="Omar R.F."/>
            <person name="Bergeron M.G."/>
        </authorList>
    </citation>
    <scope>NUCLEOTIDE SEQUENCE [LARGE SCALE GENOMIC DNA]</scope>
    <source>
        <strain evidence="2 3">CCRI-19649</strain>
    </source>
</reference>
<dbReference type="Pfam" id="PF20289">
    <property type="entry name" value="MComp1"/>
    <property type="match status" value="1"/>
</dbReference>
<feature type="coiled-coil region" evidence="1">
    <location>
        <begin position="179"/>
        <end position="206"/>
    </location>
</feature>
<dbReference type="RefSeq" id="WP_094369502.1">
    <property type="nucleotide sequence ID" value="NZ_NOJY02000007.1"/>
</dbReference>
<comment type="caution">
    <text evidence="2">The sequence shown here is derived from an EMBL/GenBank/DDBJ whole genome shotgun (WGS) entry which is preliminary data.</text>
</comment>
<dbReference type="EMBL" id="NOJY02000007">
    <property type="protein sequence ID" value="RDY28427.1"/>
    <property type="molecule type" value="Genomic_DNA"/>
</dbReference>
<dbReference type="InterPro" id="IPR046905">
    <property type="entry name" value="ABC-3C_MC1"/>
</dbReference>
<protein>
    <submittedName>
        <fullName evidence="2">Uncharacterized protein</fullName>
    </submittedName>
</protein>
<keyword evidence="3" id="KW-1185">Reference proteome</keyword>
<evidence type="ECO:0000313" key="2">
    <source>
        <dbReference type="EMBL" id="RDY28427.1"/>
    </source>
</evidence>
<dbReference type="AlphaFoldDB" id="A0A371J6Y5"/>
<proteinExistence type="predicted"/>
<name>A0A371J6Y5_9FIRM</name>